<sequence length="273" mass="28543">MRPAETLIQLALAISSVAPVVSAWPNWLPERDSLFVRADDSSSSSASGSPSPSNPSDTGGKPPPNTTGNGNTASPTDPSKTASGSNNNKNQTTTAPTHTTFAPDSPVGGVSIIVPAATALGTPLYKIGDYVTFSWNYTSLLGTPTAVDVLASCTFARATWTLTANMSFATAVNYVWDTKVQQNDASQPLLTQQYSLIVKDSDIGMNDQPDPGYLGSYPALSFGLYARQPYVNLSDWKCPGCHASSAAPAIGGQSLRFATAMCLATVLALGWLN</sequence>
<proteinExistence type="predicted"/>
<accession>A0ACC1MKK3</accession>
<evidence type="ECO:0000313" key="2">
    <source>
        <dbReference type="Proteomes" id="UP001143910"/>
    </source>
</evidence>
<dbReference type="Proteomes" id="UP001143910">
    <property type="component" value="Unassembled WGS sequence"/>
</dbReference>
<comment type="caution">
    <text evidence="1">The sequence shown here is derived from an EMBL/GenBank/DDBJ whole genome shotgun (WGS) entry which is preliminary data.</text>
</comment>
<dbReference type="EMBL" id="JANJQO010002258">
    <property type="protein sequence ID" value="KAJ2967552.1"/>
    <property type="molecule type" value="Genomic_DNA"/>
</dbReference>
<organism evidence="1 2">
    <name type="scientific">Zarea fungicola</name>
    <dbReference type="NCBI Taxonomy" id="93591"/>
    <lineage>
        <taxon>Eukaryota</taxon>
        <taxon>Fungi</taxon>
        <taxon>Dikarya</taxon>
        <taxon>Ascomycota</taxon>
        <taxon>Pezizomycotina</taxon>
        <taxon>Sordariomycetes</taxon>
        <taxon>Hypocreomycetidae</taxon>
        <taxon>Hypocreales</taxon>
        <taxon>Cordycipitaceae</taxon>
        <taxon>Zarea</taxon>
    </lineage>
</organism>
<keyword evidence="2" id="KW-1185">Reference proteome</keyword>
<reference evidence="1" key="1">
    <citation type="submission" date="2022-08" db="EMBL/GenBank/DDBJ databases">
        <title>Genome Sequence of Lecanicillium fungicola.</title>
        <authorList>
            <person name="Buettner E."/>
        </authorList>
    </citation>
    <scope>NUCLEOTIDE SEQUENCE</scope>
    <source>
        <strain evidence="1">Babe33</strain>
    </source>
</reference>
<protein>
    <submittedName>
        <fullName evidence="1">Uncharacterized protein</fullName>
    </submittedName>
</protein>
<evidence type="ECO:0000313" key="1">
    <source>
        <dbReference type="EMBL" id="KAJ2967552.1"/>
    </source>
</evidence>
<gene>
    <name evidence="1" type="ORF">NQ176_g9608</name>
</gene>
<name>A0ACC1MKK3_9HYPO</name>